<dbReference type="AlphaFoldDB" id="A1ZZ91"/>
<evidence type="ECO:0000313" key="4">
    <source>
        <dbReference type="EMBL" id="EAY24292.1"/>
    </source>
</evidence>
<keyword evidence="2" id="KW-0677">Repeat</keyword>
<dbReference type="InterPro" id="IPR050216">
    <property type="entry name" value="LRR_domain-containing"/>
</dbReference>
<dbReference type="EMBL" id="AAWS01000074">
    <property type="protein sequence ID" value="EAY24292.1"/>
    <property type="molecule type" value="Genomic_DNA"/>
</dbReference>
<dbReference type="Proteomes" id="UP000004095">
    <property type="component" value="Unassembled WGS sequence"/>
</dbReference>
<organism evidence="4 5">
    <name type="scientific">Microscilla marina ATCC 23134</name>
    <dbReference type="NCBI Taxonomy" id="313606"/>
    <lineage>
        <taxon>Bacteria</taxon>
        <taxon>Pseudomonadati</taxon>
        <taxon>Bacteroidota</taxon>
        <taxon>Cytophagia</taxon>
        <taxon>Cytophagales</taxon>
        <taxon>Microscillaceae</taxon>
        <taxon>Microscilla</taxon>
    </lineage>
</organism>
<protein>
    <submittedName>
        <fullName evidence="4">Leucine-rich repeat containing protein</fullName>
    </submittedName>
</protein>
<dbReference type="Pfam" id="PF12799">
    <property type="entry name" value="LRR_4"/>
    <property type="match status" value="1"/>
</dbReference>
<comment type="caution">
    <text evidence="4">The sequence shown here is derived from an EMBL/GenBank/DDBJ whole genome shotgun (WGS) entry which is preliminary data.</text>
</comment>
<dbReference type="OrthoDB" id="8924492at2"/>
<dbReference type="InterPro" id="IPR025875">
    <property type="entry name" value="Leu-rich_rpt_4"/>
</dbReference>
<reference evidence="4 5" key="1">
    <citation type="submission" date="2007-01" db="EMBL/GenBank/DDBJ databases">
        <authorList>
            <person name="Haygood M."/>
            <person name="Podell S."/>
            <person name="Anderson C."/>
            <person name="Hopkinson B."/>
            <person name="Roe K."/>
            <person name="Barbeau K."/>
            <person name="Gaasterland T."/>
            <person name="Ferriera S."/>
            <person name="Johnson J."/>
            <person name="Kravitz S."/>
            <person name="Beeson K."/>
            <person name="Sutton G."/>
            <person name="Rogers Y.-H."/>
            <person name="Friedman R."/>
            <person name="Frazier M."/>
            <person name="Venter J.C."/>
        </authorList>
    </citation>
    <scope>NUCLEOTIDE SEQUENCE [LARGE SCALE GENOMIC DNA]</scope>
    <source>
        <strain evidence="4 5">ATCC 23134</strain>
    </source>
</reference>
<dbReference type="Pfam" id="PF13855">
    <property type="entry name" value="LRR_8"/>
    <property type="match status" value="1"/>
</dbReference>
<dbReference type="InterPro" id="IPR032675">
    <property type="entry name" value="LRR_dom_sf"/>
</dbReference>
<evidence type="ECO:0000256" key="3">
    <source>
        <dbReference type="SAM" id="SignalP"/>
    </source>
</evidence>
<dbReference type="Gene3D" id="3.80.10.10">
    <property type="entry name" value="Ribonuclease Inhibitor"/>
    <property type="match status" value="1"/>
</dbReference>
<evidence type="ECO:0000256" key="2">
    <source>
        <dbReference type="ARBA" id="ARBA00022737"/>
    </source>
</evidence>
<dbReference type="eggNOG" id="COG4886">
    <property type="taxonomic scope" value="Bacteria"/>
</dbReference>
<dbReference type="InterPro" id="IPR003591">
    <property type="entry name" value="Leu-rich_rpt_typical-subtyp"/>
</dbReference>
<dbReference type="RefSeq" id="WP_002705086.1">
    <property type="nucleotide sequence ID" value="NZ_AAWS01000074.1"/>
</dbReference>
<keyword evidence="3" id="KW-0732">Signal</keyword>
<feature type="chain" id="PRO_5002642325" evidence="3">
    <location>
        <begin position="21"/>
        <end position="215"/>
    </location>
</feature>
<accession>A1ZZ91</accession>
<gene>
    <name evidence="4" type="ORF">M23134_03046</name>
</gene>
<feature type="signal peptide" evidence="3">
    <location>
        <begin position="1"/>
        <end position="20"/>
    </location>
</feature>
<keyword evidence="1" id="KW-0433">Leucine-rich repeat</keyword>
<evidence type="ECO:0000256" key="1">
    <source>
        <dbReference type="ARBA" id="ARBA00022614"/>
    </source>
</evidence>
<name>A1ZZ91_MICM2</name>
<dbReference type="InterPro" id="IPR001611">
    <property type="entry name" value="Leu-rich_rpt"/>
</dbReference>
<dbReference type="PROSITE" id="PS51450">
    <property type="entry name" value="LRR"/>
    <property type="match status" value="2"/>
</dbReference>
<evidence type="ECO:0000313" key="5">
    <source>
        <dbReference type="Proteomes" id="UP000004095"/>
    </source>
</evidence>
<dbReference type="GO" id="GO:0005737">
    <property type="term" value="C:cytoplasm"/>
    <property type="evidence" value="ECO:0007669"/>
    <property type="project" value="TreeGrafter"/>
</dbReference>
<sequence length="215" mass="24679">MMYKYFGTFICWMVALPLNAQLLSAKALQKVKPFVSLETALKAPEKVIKLDLWNADLAAFPKEVFQLKNLQALNLNFNQLKEVPTEIAQLKYLQELRLGHNQLTSYPAHLSALPHLRVLDLHGNRLPDIPAAIAKLTLLEELHLHENQLTNLNSAWTTLAKLRFVNLSENQLKTLSITAQHSLKHLNMLILIKNRLKKKQQKQLQKLLPNTTLRF</sequence>
<keyword evidence="5" id="KW-1185">Reference proteome</keyword>
<dbReference type="PANTHER" id="PTHR48051">
    <property type="match status" value="1"/>
</dbReference>
<dbReference type="PANTHER" id="PTHR48051:SF1">
    <property type="entry name" value="RAS SUPPRESSOR PROTEIN 1"/>
    <property type="match status" value="1"/>
</dbReference>
<proteinExistence type="predicted"/>
<dbReference type="SMART" id="SM00369">
    <property type="entry name" value="LRR_TYP"/>
    <property type="match status" value="5"/>
</dbReference>
<dbReference type="SUPFAM" id="SSF52058">
    <property type="entry name" value="L domain-like"/>
    <property type="match status" value="1"/>
</dbReference>